<comment type="caution">
    <text evidence="1">The sequence shown here is derived from an EMBL/GenBank/DDBJ whole genome shotgun (WGS) entry which is preliminary data.</text>
</comment>
<organism evidence="1 2">
    <name type="scientific">Paenirhodobacter populi</name>
    <dbReference type="NCBI Taxonomy" id="2306993"/>
    <lineage>
        <taxon>Bacteria</taxon>
        <taxon>Pseudomonadati</taxon>
        <taxon>Pseudomonadota</taxon>
        <taxon>Alphaproteobacteria</taxon>
        <taxon>Rhodobacterales</taxon>
        <taxon>Rhodobacter group</taxon>
        <taxon>Paenirhodobacter</taxon>
    </lineage>
</organism>
<proteinExistence type="predicted"/>
<dbReference type="Pfam" id="PF20086">
    <property type="entry name" value="DUF6478"/>
    <property type="match status" value="1"/>
</dbReference>
<dbReference type="EMBL" id="SAUW01000009">
    <property type="protein sequence ID" value="RWR12000.1"/>
    <property type="molecule type" value="Genomic_DNA"/>
</dbReference>
<name>A0A443IVA2_9RHOB</name>
<keyword evidence="2" id="KW-1185">Reference proteome</keyword>
<reference evidence="1 2" key="2">
    <citation type="submission" date="2019-01" db="EMBL/GenBank/DDBJ databases">
        <authorList>
            <person name="Li Y."/>
        </authorList>
    </citation>
    <scope>NUCLEOTIDE SEQUENCE [LARGE SCALE GENOMIC DNA]</scope>
    <source>
        <strain evidence="1 2">2D-5</strain>
    </source>
</reference>
<accession>A0A443IVA2</accession>
<protein>
    <submittedName>
        <fullName evidence="1">Uncharacterized protein</fullName>
    </submittedName>
</protein>
<evidence type="ECO:0000313" key="2">
    <source>
        <dbReference type="Proteomes" id="UP000285710"/>
    </source>
</evidence>
<sequence>MAKDGSFLARLLHRPRREAPAAPDAADRPWGCDWAWRPETWGMPVTTPAPFRVEGRTDIGDGVALFHDCVRPHVTVAQLDNGGVFGAALRGLSLEVEGFDGSFLSLVTDLPGAALEGLRHDHLFRVTARVEVRRPMPVYFRLNLMHGGHTEQLLRQMDIGDGTHVVDFDLVLTRMDEGRLERGWVDVIFPDPAMNRVVLRDLTFLRHPRAEI</sequence>
<dbReference type="Proteomes" id="UP000285710">
    <property type="component" value="Unassembled WGS sequence"/>
</dbReference>
<evidence type="ECO:0000313" key="1">
    <source>
        <dbReference type="EMBL" id="RWR12000.1"/>
    </source>
</evidence>
<dbReference type="AlphaFoldDB" id="A0A443IVA2"/>
<gene>
    <name evidence="1" type="ORF">D2T33_09930</name>
</gene>
<reference evidence="1 2" key="1">
    <citation type="submission" date="2019-01" db="EMBL/GenBank/DDBJ databases">
        <title>Sinorhodobacter populi sp. nov. isolated from the symptomatic bark tissue of Populus euramericana canker.</title>
        <authorList>
            <person name="Xu G."/>
        </authorList>
    </citation>
    <scope>NUCLEOTIDE SEQUENCE [LARGE SCALE GENOMIC DNA]</scope>
    <source>
        <strain evidence="1 2">2D-5</strain>
    </source>
</reference>
<dbReference type="RefSeq" id="WP_128269677.1">
    <property type="nucleotide sequence ID" value="NZ_SAUW01000009.1"/>
</dbReference>
<dbReference type="InterPro" id="IPR045514">
    <property type="entry name" value="DUF6478"/>
</dbReference>